<evidence type="ECO:0000256" key="2">
    <source>
        <dbReference type="SAM" id="Phobius"/>
    </source>
</evidence>
<dbReference type="InterPro" id="IPR008929">
    <property type="entry name" value="Chondroitin_lyas"/>
</dbReference>
<evidence type="ECO:0000313" key="3">
    <source>
        <dbReference type="EMBL" id="CBA62617.1"/>
    </source>
</evidence>
<keyword evidence="2" id="KW-0812">Transmembrane</keyword>
<keyword evidence="2" id="KW-1133">Transmembrane helix</keyword>
<feature type="compositionally biased region" description="Basic and acidic residues" evidence="1">
    <location>
        <begin position="168"/>
        <end position="181"/>
    </location>
</feature>
<name>D7FB35_9HYME</name>
<dbReference type="AlphaFoldDB" id="D7FB35"/>
<dbReference type="Gene3D" id="1.50.10.100">
    <property type="entry name" value="Chondroitin AC/alginate lyase"/>
    <property type="match status" value="1"/>
</dbReference>
<feature type="transmembrane region" description="Helical" evidence="2">
    <location>
        <begin position="7"/>
        <end position="24"/>
    </location>
</feature>
<evidence type="ECO:0000256" key="1">
    <source>
        <dbReference type="SAM" id="MobiDB-lite"/>
    </source>
</evidence>
<protein>
    <submittedName>
        <fullName evidence="3">BVpp52 protein</fullName>
    </submittedName>
</protein>
<keyword evidence="2" id="KW-0472">Membrane</keyword>
<gene>
    <name evidence="3" type="primary">bv52</name>
</gene>
<reference evidence="3" key="1">
    <citation type="submission" date="2009-08" db="EMBL/GenBank/DDBJ databases">
        <title>Identification of bracovirus particle proteins and analysis of their transcript levels at the stage of virion formation.</title>
        <authorList>
            <person name="Wetterwald C."/>
            <person name="Roth T."/>
            <person name="Kaeslin M."/>
            <person name="Anaheim M."/>
            <person name="Wespi G."/>
            <person name="Heller M."/>
            <person name="Meser P."/>
            <person name="Roditi I."/>
            <person name="Pfister-Wilhelm R."/>
            <person name="Bezier A."/>
            <person name="Gyapay G."/>
            <person name="Drezen J.M."/>
            <person name="Lanzrein B."/>
        </authorList>
    </citation>
    <scope>NUCLEOTIDE SEQUENCE</scope>
    <source>
        <tissue evidence="3">Ovary</tissue>
    </source>
</reference>
<proteinExistence type="evidence at transcript level"/>
<sequence>PEIITSLILFICVALFIYLYYFGYNNDTPNNTTLKIVDDEQILRFKQAFKKQPGLIQDDYKNISEYKFNQSETLFNADAKSWSDDDIQIRDLIRFGFKLLNNYAVDNTLEQYLKIATDIVLRVGRIVNRLLEINVVHANKNEPKGKKGKGKNKEKKEGDTKEDDVDGIDNRMNRRDTDSQAADKKINRHTFSVYIPRLMVMYEYIGNDDCIKKYVCHPIITKLVHALNKSLDKTENGSNMIQFALPRLLSNYLFDRETYTIERNSPLFEQLCSFYNIQYNASTDQPKNGVYEDGSCLYHNNVARYSNLFVLRGFYEDIFASFGIDYNFDEIVQSIIDKLFHPNIEFVTFGLYSDDGGRTITDKKGKLGIVIMPYMGLGLFKTERFMFSLRIQRPGIAAYFKPSKDSQDIFALGWIQLRKMYVEGMVYPQVLTGD</sequence>
<feature type="region of interest" description="Disordered" evidence="1">
    <location>
        <begin position="141"/>
        <end position="181"/>
    </location>
</feature>
<feature type="non-terminal residue" evidence="3">
    <location>
        <position position="1"/>
    </location>
</feature>
<dbReference type="EMBL" id="FN543442">
    <property type="protein sequence ID" value="CBA62617.1"/>
    <property type="molecule type" value="mRNA"/>
</dbReference>
<organism evidence="3">
    <name type="scientific">Chelonus inanitus</name>
    <dbReference type="NCBI Taxonomy" id="49201"/>
    <lineage>
        <taxon>Eukaryota</taxon>
        <taxon>Metazoa</taxon>
        <taxon>Ecdysozoa</taxon>
        <taxon>Arthropoda</taxon>
        <taxon>Hexapoda</taxon>
        <taxon>Insecta</taxon>
        <taxon>Pterygota</taxon>
        <taxon>Neoptera</taxon>
        <taxon>Endopterygota</taxon>
        <taxon>Hymenoptera</taxon>
        <taxon>Apocrita</taxon>
        <taxon>Ichneumonoidea</taxon>
        <taxon>Braconidae</taxon>
        <taxon>Cheloninae</taxon>
        <taxon>Chelonus</taxon>
    </lineage>
</organism>
<accession>D7FB35</accession>